<comment type="similarity">
    <text evidence="2">Belongs to the mitochondrion-specific ribosomal protein mS25 family.</text>
</comment>
<dbReference type="GO" id="GO:0003735">
    <property type="term" value="F:structural constituent of ribosome"/>
    <property type="evidence" value="ECO:0007669"/>
    <property type="project" value="InterPro"/>
</dbReference>
<name>A0A836F8I6_9HYME</name>
<evidence type="ECO:0000256" key="2">
    <source>
        <dbReference type="ARBA" id="ARBA00008046"/>
    </source>
</evidence>
<dbReference type="PANTHER" id="PTHR13274:SF2">
    <property type="entry name" value="SMALL RIBOSOMAL SUBUNIT PROTEIN MS25"/>
    <property type="match status" value="1"/>
</dbReference>
<dbReference type="FunFam" id="3.40.30.10:FF:000247">
    <property type="entry name" value="28S ribosomal protein S25, mitochondrial"/>
    <property type="match status" value="1"/>
</dbReference>
<dbReference type="InterPro" id="IPR036249">
    <property type="entry name" value="Thioredoxin-like_sf"/>
</dbReference>
<keyword evidence="3" id="KW-0689">Ribosomal protein</keyword>
<evidence type="ECO:0000256" key="3">
    <source>
        <dbReference type="ARBA" id="ARBA00022980"/>
    </source>
</evidence>
<evidence type="ECO:0000256" key="1">
    <source>
        <dbReference type="ARBA" id="ARBA00004173"/>
    </source>
</evidence>
<evidence type="ECO:0000256" key="6">
    <source>
        <dbReference type="ARBA" id="ARBA00035139"/>
    </source>
</evidence>
<evidence type="ECO:0000256" key="7">
    <source>
        <dbReference type="ARBA" id="ARBA00035369"/>
    </source>
</evidence>
<keyword evidence="10" id="KW-1185">Reference proteome</keyword>
<dbReference type="GO" id="GO:0005840">
    <property type="term" value="C:ribosome"/>
    <property type="evidence" value="ECO:0007669"/>
    <property type="project" value="UniProtKB-KW"/>
</dbReference>
<dbReference type="Gene3D" id="3.40.30.10">
    <property type="entry name" value="Glutaredoxin"/>
    <property type="match status" value="1"/>
</dbReference>
<proteinExistence type="inferred from homology"/>
<keyword evidence="4" id="KW-0496">Mitochondrion</keyword>
<feature type="domain" description="Ribosomal protein/NADH dehydrogenase" evidence="8">
    <location>
        <begin position="36"/>
        <end position="110"/>
    </location>
</feature>
<dbReference type="GO" id="GO:0005739">
    <property type="term" value="C:mitochondrion"/>
    <property type="evidence" value="ECO:0007669"/>
    <property type="project" value="UniProtKB-SubCell"/>
</dbReference>
<dbReference type="GO" id="GO:1990904">
    <property type="term" value="C:ribonucleoprotein complex"/>
    <property type="evidence" value="ECO:0007669"/>
    <property type="project" value="UniProtKB-KW"/>
</dbReference>
<dbReference type="PANTHER" id="PTHR13274">
    <property type="entry name" value="MITOCHONDRIAL RIBOSOMAL PROTEIN S25"/>
    <property type="match status" value="1"/>
</dbReference>
<protein>
    <recommendedName>
        <fullName evidence="6">Small ribosomal subunit protein mS25</fullName>
    </recommendedName>
    <alternativeName>
        <fullName evidence="7">28S ribosomal protein S25, mitochondrial</fullName>
    </alternativeName>
</protein>
<sequence length="171" mass="19539">MPFMIGKEPVRRTVKYLMAGKLVLKDKIQIMSINYNTYGSRHRGTRDFVFWHLPQLQYKNPNVQIVTFRNITPSPFIKCYYANGKTMLIDIDSKSKDDILDHLLKVVGKSLDVLKEEAIAQEKKTNPANFGVGCDRSCICHIPGQVPCPGIVPLPDHMRGKKIIERLQNKN</sequence>
<dbReference type="Pfam" id="PF05047">
    <property type="entry name" value="L51_S25_CI-B8"/>
    <property type="match status" value="1"/>
</dbReference>
<dbReference type="Proteomes" id="UP000667349">
    <property type="component" value="Unassembled WGS sequence"/>
</dbReference>
<evidence type="ECO:0000256" key="4">
    <source>
        <dbReference type="ARBA" id="ARBA00023128"/>
    </source>
</evidence>
<reference evidence="9" key="1">
    <citation type="submission" date="2020-02" db="EMBL/GenBank/DDBJ databases">
        <title>Relaxed selection underlies rapid genomic changes in the transitions from sociality to social parasitism in ants.</title>
        <authorList>
            <person name="Bi X."/>
        </authorList>
    </citation>
    <scope>NUCLEOTIDE SEQUENCE</scope>
    <source>
        <strain evidence="9">BGI-DK2013a</strain>
        <tissue evidence="9">Whole body</tissue>
    </source>
</reference>
<evidence type="ECO:0000256" key="5">
    <source>
        <dbReference type="ARBA" id="ARBA00023274"/>
    </source>
</evidence>
<dbReference type="AlphaFoldDB" id="A0A836F8I6"/>
<keyword evidence="5" id="KW-0687">Ribonucleoprotein</keyword>
<evidence type="ECO:0000259" key="8">
    <source>
        <dbReference type="SMART" id="SM00916"/>
    </source>
</evidence>
<feature type="non-terminal residue" evidence="9">
    <location>
        <position position="171"/>
    </location>
</feature>
<evidence type="ECO:0000313" key="10">
    <source>
        <dbReference type="Proteomes" id="UP000667349"/>
    </source>
</evidence>
<dbReference type="EMBL" id="JAANHZ010000196">
    <property type="protein sequence ID" value="KAG5314289.1"/>
    <property type="molecule type" value="Genomic_DNA"/>
</dbReference>
<feature type="non-terminal residue" evidence="9">
    <location>
        <position position="1"/>
    </location>
</feature>
<dbReference type="SMART" id="SM00916">
    <property type="entry name" value="L51_S25_CI-B8"/>
    <property type="match status" value="1"/>
</dbReference>
<dbReference type="InterPro" id="IPR007741">
    <property type="entry name" value="Ribosomal_mL43/mS25/NADH_DH"/>
</dbReference>
<gene>
    <name evidence="9" type="primary">Mrps25</name>
    <name evidence="9" type="ORF">G6Z75_0013322</name>
</gene>
<accession>A0A836F8I6</accession>
<dbReference type="SUPFAM" id="SSF52833">
    <property type="entry name" value="Thioredoxin-like"/>
    <property type="match status" value="1"/>
</dbReference>
<comment type="subcellular location">
    <subcellularLocation>
        <location evidence="1">Mitochondrion</location>
    </subcellularLocation>
</comment>
<organism evidence="9 10">
    <name type="scientific">Acromyrmex insinuator</name>
    <dbReference type="NCBI Taxonomy" id="230686"/>
    <lineage>
        <taxon>Eukaryota</taxon>
        <taxon>Metazoa</taxon>
        <taxon>Ecdysozoa</taxon>
        <taxon>Arthropoda</taxon>
        <taxon>Hexapoda</taxon>
        <taxon>Insecta</taxon>
        <taxon>Pterygota</taxon>
        <taxon>Neoptera</taxon>
        <taxon>Endopterygota</taxon>
        <taxon>Hymenoptera</taxon>
        <taxon>Apocrita</taxon>
        <taxon>Aculeata</taxon>
        <taxon>Formicoidea</taxon>
        <taxon>Formicidae</taxon>
        <taxon>Myrmicinae</taxon>
        <taxon>Acromyrmex</taxon>
    </lineage>
</organism>
<dbReference type="InterPro" id="IPR040049">
    <property type="entry name" value="Ribosomal_mS25/mL61"/>
</dbReference>
<evidence type="ECO:0000313" key="9">
    <source>
        <dbReference type="EMBL" id="KAG5314289.1"/>
    </source>
</evidence>
<comment type="caution">
    <text evidence="9">The sequence shown here is derived from an EMBL/GenBank/DDBJ whole genome shotgun (WGS) entry which is preliminary data.</text>
</comment>